<dbReference type="InterPro" id="IPR051158">
    <property type="entry name" value="Metallophosphoesterase_sf"/>
</dbReference>
<protein>
    <submittedName>
        <fullName evidence="4">Putative metallophosphoesterase</fullName>
        <ecNumber evidence="4">3.1.-.-</ecNumber>
    </submittedName>
</protein>
<dbReference type="PANTHER" id="PTHR31302:SF31">
    <property type="entry name" value="PHOSPHODIESTERASE YAEI"/>
    <property type="match status" value="1"/>
</dbReference>
<accession>A0A518BXI9</accession>
<dbReference type="EC" id="3.1.-.-" evidence="4"/>
<dbReference type="AlphaFoldDB" id="A0A518BXI9"/>
<dbReference type="SUPFAM" id="SSF56300">
    <property type="entry name" value="Metallo-dependent phosphatases"/>
    <property type="match status" value="1"/>
</dbReference>
<organism evidence="4 5">
    <name type="scientific">Mucisphaera calidilacus</name>
    <dbReference type="NCBI Taxonomy" id="2527982"/>
    <lineage>
        <taxon>Bacteria</taxon>
        <taxon>Pseudomonadati</taxon>
        <taxon>Planctomycetota</taxon>
        <taxon>Phycisphaerae</taxon>
        <taxon>Phycisphaerales</taxon>
        <taxon>Phycisphaeraceae</taxon>
        <taxon>Mucisphaera</taxon>
    </lineage>
</organism>
<evidence type="ECO:0000313" key="5">
    <source>
        <dbReference type="Proteomes" id="UP000320386"/>
    </source>
</evidence>
<dbReference type="Gene3D" id="3.60.21.10">
    <property type="match status" value="1"/>
</dbReference>
<dbReference type="GO" id="GO:0046872">
    <property type="term" value="F:metal ion binding"/>
    <property type="evidence" value="ECO:0007669"/>
    <property type="project" value="UniProtKB-KW"/>
</dbReference>
<evidence type="ECO:0000256" key="1">
    <source>
        <dbReference type="ARBA" id="ARBA00022723"/>
    </source>
</evidence>
<evidence type="ECO:0000259" key="3">
    <source>
        <dbReference type="Pfam" id="PF00149"/>
    </source>
</evidence>
<evidence type="ECO:0000256" key="2">
    <source>
        <dbReference type="ARBA" id="ARBA00022801"/>
    </source>
</evidence>
<dbReference type="EMBL" id="CP036280">
    <property type="protein sequence ID" value="QDU71690.1"/>
    <property type="molecule type" value="Genomic_DNA"/>
</dbReference>
<proteinExistence type="predicted"/>
<sequence length="263" mass="29298">MPVDYGLLEATELAIPTLPDALEGIRIAHLTDLHIRRRRDRHTRIIDRLARVRLDLILYTGDYMSYPGDEEPAAEVMTDILSALKPRHGQFGVFGNHDTFDLARRLHDLPITWLNNRSVTLSHLNLEIFGLQGITPTGLDPVAVALDRDTDHQPAVRLGLVHNPSHAPAVADLKADLIFCGHTHGGQCRPHPSIALANSCDLPKALSTGILRHRNAQIAISRGLGEIALPLRTFCPPHIPVYTLRKRSIPGTTTDSIKRLRWW</sequence>
<dbReference type="InterPro" id="IPR029052">
    <property type="entry name" value="Metallo-depent_PP-like"/>
</dbReference>
<dbReference type="KEGG" id="mcad:Pan265_15420"/>
<dbReference type="GO" id="GO:0016020">
    <property type="term" value="C:membrane"/>
    <property type="evidence" value="ECO:0007669"/>
    <property type="project" value="GOC"/>
</dbReference>
<dbReference type="Pfam" id="PF00149">
    <property type="entry name" value="Metallophos"/>
    <property type="match status" value="1"/>
</dbReference>
<dbReference type="Proteomes" id="UP000320386">
    <property type="component" value="Chromosome"/>
</dbReference>
<feature type="domain" description="Calcineurin-like phosphoesterase" evidence="3">
    <location>
        <begin position="25"/>
        <end position="185"/>
    </location>
</feature>
<dbReference type="OrthoDB" id="9780884at2"/>
<keyword evidence="5" id="KW-1185">Reference proteome</keyword>
<dbReference type="InterPro" id="IPR004843">
    <property type="entry name" value="Calcineurin-like_PHP"/>
</dbReference>
<evidence type="ECO:0000313" key="4">
    <source>
        <dbReference type="EMBL" id="QDU71690.1"/>
    </source>
</evidence>
<name>A0A518BXI9_9BACT</name>
<keyword evidence="1" id="KW-0479">Metal-binding</keyword>
<keyword evidence="2 4" id="KW-0378">Hydrolase</keyword>
<dbReference type="PANTHER" id="PTHR31302">
    <property type="entry name" value="TRANSMEMBRANE PROTEIN WITH METALLOPHOSPHOESTERASE DOMAIN-RELATED"/>
    <property type="match status" value="1"/>
</dbReference>
<dbReference type="RefSeq" id="WP_145445875.1">
    <property type="nucleotide sequence ID" value="NZ_CP036280.1"/>
</dbReference>
<gene>
    <name evidence="4" type="ORF">Pan265_15420</name>
</gene>
<reference evidence="4 5" key="1">
    <citation type="submission" date="2019-02" db="EMBL/GenBank/DDBJ databases">
        <title>Deep-cultivation of Planctomycetes and their phenomic and genomic characterization uncovers novel biology.</title>
        <authorList>
            <person name="Wiegand S."/>
            <person name="Jogler M."/>
            <person name="Boedeker C."/>
            <person name="Pinto D."/>
            <person name="Vollmers J."/>
            <person name="Rivas-Marin E."/>
            <person name="Kohn T."/>
            <person name="Peeters S.H."/>
            <person name="Heuer A."/>
            <person name="Rast P."/>
            <person name="Oberbeckmann S."/>
            <person name="Bunk B."/>
            <person name="Jeske O."/>
            <person name="Meyerdierks A."/>
            <person name="Storesund J.E."/>
            <person name="Kallscheuer N."/>
            <person name="Luecker S."/>
            <person name="Lage O.M."/>
            <person name="Pohl T."/>
            <person name="Merkel B.J."/>
            <person name="Hornburger P."/>
            <person name="Mueller R.-W."/>
            <person name="Bruemmer F."/>
            <person name="Labrenz M."/>
            <person name="Spormann A.M."/>
            <person name="Op den Camp H."/>
            <person name="Overmann J."/>
            <person name="Amann R."/>
            <person name="Jetten M.S.M."/>
            <person name="Mascher T."/>
            <person name="Medema M.H."/>
            <person name="Devos D.P."/>
            <person name="Kaster A.-K."/>
            <person name="Ovreas L."/>
            <person name="Rohde M."/>
            <person name="Galperin M.Y."/>
            <person name="Jogler C."/>
        </authorList>
    </citation>
    <scope>NUCLEOTIDE SEQUENCE [LARGE SCALE GENOMIC DNA]</scope>
    <source>
        <strain evidence="4 5">Pan265</strain>
    </source>
</reference>
<dbReference type="GO" id="GO:0008758">
    <property type="term" value="F:UDP-2,3-diacylglucosamine hydrolase activity"/>
    <property type="evidence" value="ECO:0007669"/>
    <property type="project" value="TreeGrafter"/>
</dbReference>
<dbReference type="GO" id="GO:0009245">
    <property type="term" value="P:lipid A biosynthetic process"/>
    <property type="evidence" value="ECO:0007669"/>
    <property type="project" value="TreeGrafter"/>
</dbReference>